<comment type="similarity">
    <text evidence="2 9">Belongs to the sulfotransferase 2 family.</text>
</comment>
<dbReference type="GO" id="GO:0008146">
    <property type="term" value="F:sulfotransferase activity"/>
    <property type="evidence" value="ECO:0007669"/>
    <property type="project" value="InterPro"/>
</dbReference>
<keyword evidence="5 9" id="KW-1133">Transmembrane helix</keyword>
<dbReference type="PANTHER" id="PTHR12137">
    <property type="entry name" value="CARBOHYDRATE SULFOTRANSFERASE"/>
    <property type="match status" value="1"/>
</dbReference>
<keyword evidence="7 9" id="KW-0472">Membrane</keyword>
<organism evidence="10">
    <name type="scientific">Arion vulgaris</name>
    <dbReference type="NCBI Taxonomy" id="1028688"/>
    <lineage>
        <taxon>Eukaryota</taxon>
        <taxon>Metazoa</taxon>
        <taxon>Spiralia</taxon>
        <taxon>Lophotrochozoa</taxon>
        <taxon>Mollusca</taxon>
        <taxon>Gastropoda</taxon>
        <taxon>Heterobranchia</taxon>
        <taxon>Euthyneura</taxon>
        <taxon>Panpulmonata</taxon>
        <taxon>Eupulmonata</taxon>
        <taxon>Stylommatophora</taxon>
        <taxon>Helicina</taxon>
        <taxon>Arionoidea</taxon>
        <taxon>Arionidae</taxon>
        <taxon>Arion</taxon>
    </lineage>
</organism>
<dbReference type="InterPro" id="IPR005331">
    <property type="entry name" value="Sulfotransferase"/>
</dbReference>
<keyword evidence="9" id="KW-0735">Signal-anchor</keyword>
<evidence type="ECO:0000256" key="3">
    <source>
        <dbReference type="ARBA" id="ARBA00022679"/>
    </source>
</evidence>
<feature type="transmembrane region" description="Helical" evidence="9">
    <location>
        <begin position="21"/>
        <end position="40"/>
    </location>
</feature>
<evidence type="ECO:0000256" key="4">
    <source>
        <dbReference type="ARBA" id="ARBA00022692"/>
    </source>
</evidence>
<keyword evidence="4 9" id="KW-0812">Transmembrane</keyword>
<evidence type="ECO:0000256" key="5">
    <source>
        <dbReference type="ARBA" id="ARBA00022989"/>
    </source>
</evidence>
<dbReference type="Pfam" id="PF03567">
    <property type="entry name" value="Sulfotransfer_2"/>
    <property type="match status" value="1"/>
</dbReference>
<feature type="non-terminal residue" evidence="10">
    <location>
        <position position="1"/>
    </location>
</feature>
<dbReference type="EC" id="2.8.2.-" evidence="9"/>
<evidence type="ECO:0000256" key="9">
    <source>
        <dbReference type="RuleBase" id="RU364020"/>
    </source>
</evidence>
<gene>
    <name evidence="10" type="primary">ORF101002</name>
</gene>
<keyword evidence="9" id="KW-0119">Carbohydrate metabolism</keyword>
<dbReference type="GO" id="GO:0000139">
    <property type="term" value="C:Golgi membrane"/>
    <property type="evidence" value="ECO:0007669"/>
    <property type="project" value="UniProtKB-SubCell"/>
</dbReference>
<keyword evidence="6 9" id="KW-0333">Golgi apparatus</keyword>
<proteinExistence type="inferred from homology"/>
<reference evidence="10" key="1">
    <citation type="submission" date="2014-12" db="EMBL/GenBank/DDBJ databases">
        <title>Insight into the proteome of Arion vulgaris.</title>
        <authorList>
            <person name="Aradska J."/>
            <person name="Bulat T."/>
            <person name="Smidak R."/>
            <person name="Sarate P."/>
            <person name="Gangsoo J."/>
            <person name="Sialana F."/>
            <person name="Bilban M."/>
            <person name="Lubec G."/>
        </authorList>
    </citation>
    <scope>NUCLEOTIDE SEQUENCE</scope>
    <source>
        <tissue evidence="10">Skin</tissue>
    </source>
</reference>
<keyword evidence="3 9" id="KW-0808">Transferase</keyword>
<dbReference type="InterPro" id="IPR018011">
    <property type="entry name" value="Carb_sulfotrans_8-10"/>
</dbReference>
<evidence type="ECO:0000256" key="8">
    <source>
        <dbReference type="ARBA" id="ARBA00023180"/>
    </source>
</evidence>
<accession>A0A0B7A7A4</accession>
<evidence type="ECO:0000313" key="10">
    <source>
        <dbReference type="EMBL" id="CEK76668.1"/>
    </source>
</evidence>
<evidence type="ECO:0000256" key="2">
    <source>
        <dbReference type="ARBA" id="ARBA00006339"/>
    </source>
</evidence>
<evidence type="ECO:0000256" key="7">
    <source>
        <dbReference type="ARBA" id="ARBA00023136"/>
    </source>
</evidence>
<dbReference type="EMBL" id="HACG01029803">
    <property type="protein sequence ID" value="CEK76668.1"/>
    <property type="molecule type" value="Transcribed_RNA"/>
</dbReference>
<dbReference type="GO" id="GO:0016051">
    <property type="term" value="P:carbohydrate biosynthetic process"/>
    <property type="evidence" value="ECO:0007669"/>
    <property type="project" value="InterPro"/>
</dbReference>
<dbReference type="PANTHER" id="PTHR12137:SF54">
    <property type="entry name" value="CARBOHYDRATE SULFOTRANSFERASE"/>
    <property type="match status" value="1"/>
</dbReference>
<protein>
    <recommendedName>
        <fullName evidence="9">Carbohydrate sulfotransferase</fullName>
        <ecNumber evidence="9">2.8.2.-</ecNumber>
    </recommendedName>
</protein>
<dbReference type="AlphaFoldDB" id="A0A0B7A7A4"/>
<name>A0A0B7A7A4_9EUPU</name>
<sequence>TVQPGKQAEKIIELMMRPKQIFVRGISLFGPLFLLFLLYINNTVKPGSGTHKKKHFPGTGGIERGNKSVMPNQVVLKLSYGLSDTDTNKRITNKFQPQWWKNHTETVCQKLGMNTNQSQVPIDALAKILVDDKHKLLYCQIAKVASTYMGKIFAILAGLFNGTNPDLVPTSEIHYKYNSLQLHLNTLPAGKVLHKLKHYYKFVFVRDPFERLLSAFRNKFLKPPSNFSRTSAKN</sequence>
<evidence type="ECO:0000256" key="6">
    <source>
        <dbReference type="ARBA" id="ARBA00023034"/>
    </source>
</evidence>
<keyword evidence="8 9" id="KW-0325">Glycoprotein</keyword>
<evidence type="ECO:0000256" key="1">
    <source>
        <dbReference type="ARBA" id="ARBA00004323"/>
    </source>
</evidence>
<comment type="subcellular location">
    <subcellularLocation>
        <location evidence="1 9">Golgi apparatus membrane</location>
        <topology evidence="1 9">Single-pass type II membrane protein</topology>
    </subcellularLocation>
</comment>